<evidence type="ECO:0000313" key="3">
    <source>
        <dbReference type="EMBL" id="SFG44913.1"/>
    </source>
</evidence>
<dbReference type="OrthoDB" id="7349713at2"/>
<sequence>MTVRRRIGHFLADDRGSYAIEFAMVSGLFVIVILAIMQYAMFFMARQGLDAALQRGVRSLATGGFQRSTATLTKTSDLLAALQAKICAEDAQADLKLFDCRQVKLDVKVVSDFSGGPFDSALDAQTGDWSTSAGTSYSCPKPHSIVLLRGSLKFPLFASPFGFSLGRFFDGSALIQSASAFRVESYIPPTAGAC</sequence>
<accession>A0A1I2RXX4</accession>
<dbReference type="STRING" id="582675.SAMN05192565_103213"/>
<dbReference type="RefSeq" id="WP_091969259.1">
    <property type="nucleotide sequence ID" value="NZ_FOPM01000003.1"/>
</dbReference>
<dbReference type="Pfam" id="PF07811">
    <property type="entry name" value="TadE"/>
    <property type="match status" value="1"/>
</dbReference>
<evidence type="ECO:0000259" key="2">
    <source>
        <dbReference type="Pfam" id="PF07811"/>
    </source>
</evidence>
<gene>
    <name evidence="3" type="ORF">SAMN05192565_103213</name>
</gene>
<dbReference type="InterPro" id="IPR012495">
    <property type="entry name" value="TadE-like_dom"/>
</dbReference>
<keyword evidence="4" id="KW-1185">Reference proteome</keyword>
<keyword evidence="1" id="KW-1133">Transmembrane helix</keyword>
<evidence type="ECO:0000256" key="1">
    <source>
        <dbReference type="SAM" id="Phobius"/>
    </source>
</evidence>
<keyword evidence="1" id="KW-0812">Transmembrane</keyword>
<dbReference type="Proteomes" id="UP000199229">
    <property type="component" value="Unassembled WGS sequence"/>
</dbReference>
<evidence type="ECO:0000313" key="4">
    <source>
        <dbReference type="Proteomes" id="UP000199229"/>
    </source>
</evidence>
<name>A0A1I2RXX4_9HYPH</name>
<keyword evidence="1" id="KW-0472">Membrane</keyword>
<protein>
    <submittedName>
        <fullName evidence="3">TadE-like protein</fullName>
    </submittedName>
</protein>
<reference evidence="4" key="1">
    <citation type="submission" date="2016-10" db="EMBL/GenBank/DDBJ databases">
        <authorList>
            <person name="Varghese N."/>
            <person name="Submissions S."/>
        </authorList>
    </citation>
    <scope>NUCLEOTIDE SEQUENCE [LARGE SCALE GENOMIC DNA]</scope>
    <source>
        <strain evidence="4">Gh-105</strain>
    </source>
</reference>
<organism evidence="3 4">
    <name type="scientific">Methylobacterium gossipiicola</name>
    <dbReference type="NCBI Taxonomy" id="582675"/>
    <lineage>
        <taxon>Bacteria</taxon>
        <taxon>Pseudomonadati</taxon>
        <taxon>Pseudomonadota</taxon>
        <taxon>Alphaproteobacteria</taxon>
        <taxon>Hyphomicrobiales</taxon>
        <taxon>Methylobacteriaceae</taxon>
        <taxon>Methylobacterium</taxon>
    </lineage>
</organism>
<proteinExistence type="predicted"/>
<feature type="transmembrane region" description="Helical" evidence="1">
    <location>
        <begin position="20"/>
        <end position="45"/>
    </location>
</feature>
<dbReference type="AlphaFoldDB" id="A0A1I2RXX4"/>
<dbReference type="EMBL" id="FOPM01000003">
    <property type="protein sequence ID" value="SFG44913.1"/>
    <property type="molecule type" value="Genomic_DNA"/>
</dbReference>
<feature type="domain" description="TadE-like" evidence="2">
    <location>
        <begin position="16"/>
        <end position="58"/>
    </location>
</feature>